<dbReference type="InterPro" id="IPR029063">
    <property type="entry name" value="SAM-dependent_MTases_sf"/>
</dbReference>
<dbReference type="GO" id="GO:0017000">
    <property type="term" value="P:antibiotic biosynthetic process"/>
    <property type="evidence" value="ECO:0007669"/>
    <property type="project" value="UniProtKB-KW"/>
</dbReference>
<accession>C4NCL7</accession>
<dbReference type="AlphaFoldDB" id="C4NCL7"/>
<evidence type="ECO:0000256" key="3">
    <source>
        <dbReference type="ARBA" id="ARBA00022679"/>
    </source>
</evidence>
<evidence type="ECO:0000259" key="7">
    <source>
        <dbReference type="Pfam" id="PF17843"/>
    </source>
</evidence>
<feature type="region of interest" description="Disordered" evidence="6">
    <location>
        <begin position="386"/>
        <end position="419"/>
    </location>
</feature>
<organism evidence="8">
    <name type="scientific">Streptomyces sp. MK730-62F2</name>
    <dbReference type="NCBI Taxonomy" id="643403"/>
    <lineage>
        <taxon>Bacteria</taxon>
        <taxon>Bacillati</taxon>
        <taxon>Actinomycetota</taxon>
        <taxon>Actinomycetes</taxon>
        <taxon>Kitasatosporales</taxon>
        <taxon>Streptomycetaceae</taxon>
        <taxon>Streptomyces</taxon>
    </lineage>
</organism>
<evidence type="ECO:0000256" key="5">
    <source>
        <dbReference type="ARBA" id="ARBA00023194"/>
    </source>
</evidence>
<dbReference type="GO" id="GO:0032259">
    <property type="term" value="P:methylation"/>
    <property type="evidence" value="ECO:0007669"/>
    <property type="project" value="UniProtKB-KW"/>
</dbReference>
<reference evidence="8" key="1">
    <citation type="journal article" date="2009" name="J. Biol. Chem.">
        <title>Identification and manipulation of the caprazamycin gene cluster lead to new simplified liponucleoside antibiotics and give insights into the biosynthetic pathway.</title>
        <authorList>
            <person name="Kaysser L."/>
            <person name="Lutsch L."/>
            <person name="Siebenberg S."/>
            <person name="Wemakor E."/>
            <person name="Kammerer B."/>
            <person name="Gust B."/>
        </authorList>
    </citation>
    <scope>NUCLEOTIDE SEQUENCE</scope>
    <source>
        <strain evidence="8">MK730-62F2</strain>
    </source>
</reference>
<sequence length="419" mass="45558">MTGALRGPRAEASSVDSTVARVISAAGCRDEEITSVIESAGPERVAGILVDEIVCRADLPPVELGEGVVVQLLFGHGTRTISHLVQAGPAGVTYEPGGAESPHARIEQDLCEAVRAVFGPHGDRAAATRRLELRGSDTPQAYVLPPTAFWVAQRLLATMDDRDEIGLTELASRYGSDKWGIHRYTQHYQHHFAPLRDRPLTVLEIGVGGLSGGTTGYRAPDKGGGSLRMWKRYFPRALVYGIDIADKRALSEQRITVLRADQSNADELHEVVEQTGPLDIVIDDGSHRSEHVLTSFTTLFPHLRDGGLYVIEDLQTSYWPRFGGNSDVFDSPTTSVGFLKSLVDALHYEEILDSGGRAPGAYDRLVKGLHFYHNIGFVEKGLNAEGGGPSWLRHPPRRRGDRGPAGDRSSSQPPSHGPR</sequence>
<keyword evidence="3 8" id="KW-0808">Transferase</keyword>
<evidence type="ECO:0000313" key="8">
    <source>
        <dbReference type="EMBL" id="ACQ63638.1"/>
    </source>
</evidence>
<dbReference type="Gene3D" id="3.30.1050.30">
    <property type="match status" value="1"/>
</dbReference>
<dbReference type="EMBL" id="FJ490409">
    <property type="protein sequence ID" value="ACQ63638.1"/>
    <property type="molecule type" value="Genomic_DNA"/>
</dbReference>
<gene>
    <name evidence="8" type="primary">cpz30</name>
</gene>
<comment type="pathway">
    <text evidence="1">Antibiotic biosynthesis.</text>
</comment>
<evidence type="ECO:0000256" key="4">
    <source>
        <dbReference type="ARBA" id="ARBA00022691"/>
    </source>
</evidence>
<keyword evidence="2 8" id="KW-0489">Methyltransferase</keyword>
<protein>
    <submittedName>
        <fullName evidence="8">Sugar O-methyltransferase</fullName>
    </submittedName>
</protein>
<proteinExistence type="predicted"/>
<dbReference type="Pfam" id="PF13578">
    <property type="entry name" value="Methyltransf_24"/>
    <property type="match status" value="1"/>
</dbReference>
<keyword evidence="5" id="KW-0045">Antibiotic biosynthesis</keyword>
<dbReference type="Pfam" id="PF17843">
    <property type="entry name" value="MycE_N"/>
    <property type="match status" value="1"/>
</dbReference>
<dbReference type="Gene3D" id="3.40.50.150">
    <property type="entry name" value="Vaccinia Virus protein VP39"/>
    <property type="match status" value="1"/>
</dbReference>
<keyword evidence="4" id="KW-0949">S-adenosyl-L-methionine</keyword>
<feature type="domain" description="Methyltransferase MycE N-terminal" evidence="7">
    <location>
        <begin position="20"/>
        <end position="129"/>
    </location>
</feature>
<evidence type="ECO:0000256" key="2">
    <source>
        <dbReference type="ARBA" id="ARBA00022603"/>
    </source>
</evidence>
<evidence type="ECO:0000256" key="1">
    <source>
        <dbReference type="ARBA" id="ARBA00004792"/>
    </source>
</evidence>
<dbReference type="InterPro" id="IPR040800">
    <property type="entry name" value="MycE_N"/>
</dbReference>
<dbReference type="SUPFAM" id="SSF53335">
    <property type="entry name" value="S-adenosyl-L-methionine-dependent methyltransferases"/>
    <property type="match status" value="1"/>
</dbReference>
<dbReference type="GO" id="GO:0008168">
    <property type="term" value="F:methyltransferase activity"/>
    <property type="evidence" value="ECO:0007669"/>
    <property type="project" value="UniProtKB-KW"/>
</dbReference>
<name>C4NCL7_9ACTN</name>
<evidence type="ECO:0000256" key="6">
    <source>
        <dbReference type="SAM" id="MobiDB-lite"/>
    </source>
</evidence>